<organism evidence="4 5">
    <name type="scientific">Ramularia collo-cygni</name>
    <dbReference type="NCBI Taxonomy" id="112498"/>
    <lineage>
        <taxon>Eukaryota</taxon>
        <taxon>Fungi</taxon>
        <taxon>Dikarya</taxon>
        <taxon>Ascomycota</taxon>
        <taxon>Pezizomycotina</taxon>
        <taxon>Dothideomycetes</taxon>
        <taxon>Dothideomycetidae</taxon>
        <taxon>Mycosphaerellales</taxon>
        <taxon>Mycosphaerellaceae</taxon>
        <taxon>Ramularia</taxon>
    </lineage>
</organism>
<dbReference type="OrthoDB" id="10058186at2759"/>
<evidence type="ECO:0000313" key="4">
    <source>
        <dbReference type="EMBL" id="CZT23581.1"/>
    </source>
</evidence>
<dbReference type="Gene3D" id="2.60.110.10">
    <property type="entry name" value="Thaumatin"/>
    <property type="match status" value="1"/>
</dbReference>
<dbReference type="PANTHER" id="PTHR38165:SF1">
    <property type="entry name" value="GLUCANASE B"/>
    <property type="match status" value="1"/>
</dbReference>
<dbReference type="Proteomes" id="UP000225277">
    <property type="component" value="Unassembled WGS sequence"/>
</dbReference>
<proteinExistence type="predicted"/>
<feature type="domain" description="GH64" evidence="3">
    <location>
        <begin position="302"/>
        <end position="679"/>
    </location>
</feature>
<evidence type="ECO:0000313" key="5">
    <source>
        <dbReference type="Proteomes" id="UP000225277"/>
    </source>
</evidence>
<reference evidence="4 5" key="1">
    <citation type="submission" date="2016-03" db="EMBL/GenBank/DDBJ databases">
        <authorList>
            <person name="Ploux O."/>
        </authorList>
    </citation>
    <scope>NUCLEOTIDE SEQUENCE [LARGE SCALE GENOMIC DNA]</scope>
    <source>
        <strain evidence="4 5">URUG2</strain>
    </source>
</reference>
<feature type="signal peptide" evidence="2">
    <location>
        <begin position="1"/>
        <end position="21"/>
    </location>
</feature>
<evidence type="ECO:0000256" key="1">
    <source>
        <dbReference type="SAM" id="MobiDB-lite"/>
    </source>
</evidence>
<dbReference type="RefSeq" id="XP_023630305.1">
    <property type="nucleotide sequence ID" value="XM_023774537.1"/>
</dbReference>
<feature type="compositionally biased region" description="Low complexity" evidence="1">
    <location>
        <begin position="55"/>
        <end position="79"/>
    </location>
</feature>
<dbReference type="InterPro" id="IPR037398">
    <property type="entry name" value="Glyco_hydro_64_fam"/>
</dbReference>
<dbReference type="InterPro" id="IPR037176">
    <property type="entry name" value="Osmotin/thaumatin-like_sf"/>
</dbReference>
<dbReference type="InterPro" id="IPR032477">
    <property type="entry name" value="Glyco_hydro_64"/>
</dbReference>
<feature type="region of interest" description="Disordered" evidence="1">
    <location>
        <begin position="101"/>
        <end position="216"/>
    </location>
</feature>
<dbReference type="PANTHER" id="PTHR38165">
    <property type="match status" value="1"/>
</dbReference>
<dbReference type="Gene3D" id="3.30.920.50">
    <property type="entry name" value="Beta-1,3-glucanase, C-terminal domain"/>
    <property type="match status" value="1"/>
</dbReference>
<feature type="chain" id="PRO_5013682854" description="GH64 domain-containing protein" evidence="2">
    <location>
        <begin position="22"/>
        <end position="680"/>
    </location>
</feature>
<dbReference type="Pfam" id="PF16483">
    <property type="entry name" value="Glyco_hydro_64"/>
    <property type="match status" value="1"/>
</dbReference>
<name>A0A2D3VHB1_9PEZI</name>
<dbReference type="AlphaFoldDB" id="A0A2D3VHB1"/>
<feature type="compositionally biased region" description="Low complexity" evidence="1">
    <location>
        <begin position="106"/>
        <end position="186"/>
    </location>
</feature>
<accession>A0A2D3VHB1</accession>
<feature type="compositionally biased region" description="Low complexity" evidence="1">
    <location>
        <begin position="204"/>
        <end position="216"/>
    </location>
</feature>
<keyword evidence="5" id="KW-1185">Reference proteome</keyword>
<dbReference type="EMBL" id="FJUY01000017">
    <property type="protein sequence ID" value="CZT23581.1"/>
    <property type="molecule type" value="Genomic_DNA"/>
</dbReference>
<dbReference type="PROSITE" id="PS52006">
    <property type="entry name" value="GH64"/>
    <property type="match status" value="1"/>
</dbReference>
<keyword evidence="2" id="KW-0732">Signal</keyword>
<evidence type="ECO:0000256" key="2">
    <source>
        <dbReference type="SAM" id="SignalP"/>
    </source>
</evidence>
<gene>
    <name evidence="4" type="ORF">RCC_09295</name>
</gene>
<protein>
    <recommendedName>
        <fullName evidence="3">GH64 domain-containing protein</fullName>
    </recommendedName>
</protein>
<feature type="region of interest" description="Disordered" evidence="1">
    <location>
        <begin position="49"/>
        <end position="87"/>
    </location>
</feature>
<dbReference type="GeneID" id="35604367"/>
<dbReference type="STRING" id="112498.A0A2D3VHB1"/>
<dbReference type="InterPro" id="IPR042517">
    <property type="entry name" value="Glyco_hydro_64_N_2"/>
</dbReference>
<evidence type="ECO:0000259" key="3">
    <source>
        <dbReference type="PROSITE" id="PS52006"/>
    </source>
</evidence>
<sequence>MHTSISLPLLFLPSLLAPAFAIPLELRTGSSATERWVRVENTLNATTWNGVNNKASAPESESESASETVTTTTLTASSTHHNRPSRTAQYIYTPTIINAPLQPKGNATNNWNGTTSAANSTSSASSNSTLDASSNAPSSNGTTSSNATLTNATLANATSSNATSSNTTSSNAALSSSTSPDRSSPTPTYPNATSSDDASGRGMTHGTDGSFTTTTTTTTTNTTALIKTFNTTVETRVESRDLNSTLRSGDDDKDIDYIVTRGNTFTDIQGALYRSRHDIVAANGSRTHAGPVAKGPEGSISRGVFTLELVNRMPTDNVRAYISGLDPKGALVMLGQDGQWVYPSTTSETPEAVKGNIRIPMGKANSTTPVALPGFISSARVWIADGNLDFYVVATPNGPGLVEPSIANSKDPNSEVNYSFAEFSWAADYGIFVNISYVDFVGLPLGMELSDYDNANHSVLGVPSNAAQVLCEQLKTQAAQDGQPWDQLCAYDSSDKIRRVMAPHILITQNETAFKGYFDKYVDDVWSWYSSNKLTINTQNDGGNVTCSVQGDEIKCEGDNRGYAKPNAKDIFGCNDGPFAIAAGDNAVHLAVVPRLCAAFNRATFLLDGGDVQPGVSTEMYYPEDVSRNLYSDFVKQMQVEERGYAFSYDDVTPPGDGKDQSGLVSSTSPKVLRLIVGGS</sequence>